<reference evidence="9 10" key="1">
    <citation type="submission" date="2017-04" db="EMBL/GenBank/DDBJ databases">
        <title>Genome Sequence of Marinobacter salarius strain SMR5 Isolated from a culture of the Diatom Skeletonema marinoi.</title>
        <authorList>
            <person name="Topel M."/>
            <person name="Pinder M.I.M."/>
            <person name="Johansson O.N."/>
            <person name="Kourtchenko O."/>
            <person name="Godhe A."/>
            <person name="Clarke A.K."/>
        </authorList>
    </citation>
    <scope>NUCLEOTIDE SEQUENCE [LARGE SCALE GENOMIC DNA]</scope>
    <source>
        <strain evidence="9 10">SMR5</strain>
    </source>
</reference>
<evidence type="ECO:0000256" key="3">
    <source>
        <dbReference type="ARBA" id="ARBA00022723"/>
    </source>
</evidence>
<protein>
    <submittedName>
        <fullName evidence="9">Cytochrome c-552</fullName>
    </submittedName>
</protein>
<dbReference type="InterPro" id="IPR009056">
    <property type="entry name" value="Cyt_c-like_dom"/>
</dbReference>
<organism evidence="9 10">
    <name type="scientific">Marinobacter salarius</name>
    <dbReference type="NCBI Taxonomy" id="1420917"/>
    <lineage>
        <taxon>Bacteria</taxon>
        <taxon>Pseudomonadati</taxon>
        <taxon>Pseudomonadota</taxon>
        <taxon>Gammaproteobacteria</taxon>
        <taxon>Pseudomonadales</taxon>
        <taxon>Marinobacteraceae</taxon>
        <taxon>Marinobacter</taxon>
    </lineage>
</organism>
<dbReference type="Proteomes" id="UP000193100">
    <property type="component" value="Chromosome"/>
</dbReference>
<sequence>MRLKYHTLAAAVFVLGAAAPAVTIAAGDAEAGKAKAAVCAACHGKNGIAAIPGYPNLAGQNEQYLVSSLKAYKNKQRNGGQAAIMQGQAAGLSDEDIANLAAYYASLPADGGE</sequence>
<evidence type="ECO:0000256" key="1">
    <source>
        <dbReference type="ARBA" id="ARBA00022448"/>
    </source>
</evidence>
<dbReference type="GO" id="GO:0009055">
    <property type="term" value="F:electron transfer activity"/>
    <property type="evidence" value="ECO:0007669"/>
    <property type="project" value="InterPro"/>
</dbReference>
<evidence type="ECO:0000256" key="5">
    <source>
        <dbReference type="ARBA" id="ARBA00023004"/>
    </source>
</evidence>
<dbReference type="PANTHER" id="PTHR33751">
    <property type="entry name" value="CBB3-TYPE CYTOCHROME C OXIDASE SUBUNIT FIXP"/>
    <property type="match status" value="1"/>
</dbReference>
<dbReference type="SUPFAM" id="SSF46626">
    <property type="entry name" value="Cytochrome c"/>
    <property type="match status" value="1"/>
</dbReference>
<feature type="signal peptide" evidence="7">
    <location>
        <begin position="1"/>
        <end position="25"/>
    </location>
</feature>
<gene>
    <name evidence="9" type="ORF">MARSALSMR5_00520</name>
</gene>
<name>A0A1W6K5C5_9GAMM</name>
<dbReference type="GO" id="GO:0046872">
    <property type="term" value="F:metal ion binding"/>
    <property type="evidence" value="ECO:0007669"/>
    <property type="project" value="UniProtKB-KW"/>
</dbReference>
<evidence type="ECO:0000259" key="8">
    <source>
        <dbReference type="PROSITE" id="PS51007"/>
    </source>
</evidence>
<evidence type="ECO:0000256" key="6">
    <source>
        <dbReference type="PROSITE-ProRule" id="PRU00433"/>
    </source>
</evidence>
<accession>A0A1W6K5C5</accession>
<keyword evidence="7" id="KW-0732">Signal</keyword>
<dbReference type="GeneID" id="77254515"/>
<dbReference type="AlphaFoldDB" id="A0A1W6K5C5"/>
<evidence type="ECO:0000313" key="10">
    <source>
        <dbReference type="Proteomes" id="UP000193100"/>
    </source>
</evidence>
<evidence type="ECO:0000256" key="4">
    <source>
        <dbReference type="ARBA" id="ARBA00022982"/>
    </source>
</evidence>
<dbReference type="STRING" id="1420917.AU15_01545"/>
<dbReference type="PANTHER" id="PTHR33751:SF9">
    <property type="entry name" value="CYTOCHROME C4"/>
    <property type="match status" value="1"/>
</dbReference>
<keyword evidence="5 6" id="KW-0408">Iron</keyword>
<dbReference type="InterPro" id="IPR036909">
    <property type="entry name" value="Cyt_c-like_dom_sf"/>
</dbReference>
<feature type="domain" description="Cytochrome c" evidence="8">
    <location>
        <begin position="27"/>
        <end position="108"/>
    </location>
</feature>
<keyword evidence="4" id="KW-0249">Electron transport</keyword>
<dbReference type="RefSeq" id="WP_075195638.1">
    <property type="nucleotide sequence ID" value="NZ_CP020931.1"/>
</dbReference>
<evidence type="ECO:0000256" key="7">
    <source>
        <dbReference type="SAM" id="SignalP"/>
    </source>
</evidence>
<dbReference type="InterPro" id="IPR050597">
    <property type="entry name" value="Cytochrome_c_Oxidase_Subunit"/>
</dbReference>
<evidence type="ECO:0000256" key="2">
    <source>
        <dbReference type="ARBA" id="ARBA00022617"/>
    </source>
</evidence>
<keyword evidence="1" id="KW-0813">Transport</keyword>
<dbReference type="PROSITE" id="PS51007">
    <property type="entry name" value="CYTC"/>
    <property type="match status" value="1"/>
</dbReference>
<dbReference type="Gene3D" id="1.10.760.10">
    <property type="entry name" value="Cytochrome c-like domain"/>
    <property type="match status" value="1"/>
</dbReference>
<dbReference type="GO" id="GO:0020037">
    <property type="term" value="F:heme binding"/>
    <property type="evidence" value="ECO:0007669"/>
    <property type="project" value="InterPro"/>
</dbReference>
<proteinExistence type="predicted"/>
<dbReference type="Pfam" id="PF00034">
    <property type="entry name" value="Cytochrom_C"/>
    <property type="match status" value="1"/>
</dbReference>
<keyword evidence="2 6" id="KW-0349">Heme</keyword>
<evidence type="ECO:0000313" key="9">
    <source>
        <dbReference type="EMBL" id="ARM82621.1"/>
    </source>
</evidence>
<keyword evidence="3 6" id="KW-0479">Metal-binding</keyword>
<dbReference type="EMBL" id="CP020931">
    <property type="protein sequence ID" value="ARM82621.1"/>
    <property type="molecule type" value="Genomic_DNA"/>
</dbReference>
<feature type="chain" id="PRO_5012574423" evidence="7">
    <location>
        <begin position="26"/>
        <end position="113"/>
    </location>
</feature>